<dbReference type="SUPFAM" id="SSF53474">
    <property type="entry name" value="alpha/beta-Hydrolases"/>
    <property type="match status" value="2"/>
</dbReference>
<dbReference type="GO" id="GO:0016787">
    <property type="term" value="F:hydrolase activity"/>
    <property type="evidence" value="ECO:0007669"/>
    <property type="project" value="UniProtKB-KW"/>
</dbReference>
<evidence type="ECO:0000313" key="4">
    <source>
        <dbReference type="Proteomes" id="UP000310754"/>
    </source>
</evidence>
<dbReference type="GO" id="GO:0005576">
    <property type="term" value="C:extracellular region"/>
    <property type="evidence" value="ECO:0007669"/>
    <property type="project" value="InterPro"/>
</dbReference>
<protein>
    <submittedName>
        <fullName evidence="3">PHB depolymerase family esterase</fullName>
    </submittedName>
</protein>
<evidence type="ECO:0000313" key="3">
    <source>
        <dbReference type="EMBL" id="THF52363.1"/>
    </source>
</evidence>
<reference evidence="3 4" key="1">
    <citation type="submission" date="2019-04" db="EMBL/GenBank/DDBJ databases">
        <title>Rhizobium terrae sp. nov., isolated from a paddy soil.</title>
        <authorList>
            <person name="Lin S.-Y."/>
            <person name="Hameed A."/>
            <person name="Huang H.-I."/>
            <person name="Young C.-C."/>
        </authorList>
    </citation>
    <scope>NUCLEOTIDE SEQUENCE [LARGE SCALE GENOMIC DNA]</scope>
    <source>
        <strain evidence="3 4">CC-HIH110</strain>
    </source>
</reference>
<dbReference type="InterPro" id="IPR010126">
    <property type="entry name" value="Esterase_phb"/>
</dbReference>
<evidence type="ECO:0000256" key="2">
    <source>
        <dbReference type="ARBA" id="ARBA00022801"/>
    </source>
</evidence>
<accession>A0A4V3W8S4</accession>
<dbReference type="Proteomes" id="UP000310754">
    <property type="component" value="Unassembled WGS sequence"/>
</dbReference>
<dbReference type="PANTHER" id="PTHR43037:SF1">
    <property type="entry name" value="BLL1128 PROTEIN"/>
    <property type="match status" value="1"/>
</dbReference>
<gene>
    <name evidence="3" type="ORF">E6C51_06105</name>
</gene>
<keyword evidence="1" id="KW-0732">Signal</keyword>
<dbReference type="NCBIfam" id="TIGR01840">
    <property type="entry name" value="esterase_phb"/>
    <property type="match status" value="1"/>
</dbReference>
<dbReference type="AlphaFoldDB" id="A0A4V3W8S4"/>
<dbReference type="EMBL" id="SSOA01000002">
    <property type="protein sequence ID" value="THF52363.1"/>
    <property type="molecule type" value="Genomic_DNA"/>
</dbReference>
<keyword evidence="4" id="KW-1185">Reference proteome</keyword>
<keyword evidence="2" id="KW-0378">Hydrolase</keyword>
<dbReference type="Gene3D" id="3.40.50.1820">
    <property type="entry name" value="alpha/beta hydrolase"/>
    <property type="match status" value="1"/>
</dbReference>
<name>A0A4V3W8S4_9HYPH</name>
<sequence>MKMRMNVSESVAALIRKQRDFQKVLGNLVDHLEAPSSPQEEASLGAVLNEVVGFGSNPGSLRMLEYIPPRLKPGAPLVVALHGCGQSAAEFDCGSGWSALARKYGFALLYPEQNSSNNSHGCFNWFRPSAIARDRGEVGSVRQMMASMVERHDLDAQATYIMGLSAGGALTAALLAAYPEVFRAGAIVAGVPFGAARDAMNAFSAMTNGVVKTADEWAALVQQAAPEQDAWPRVSIWHGGDDQVVNIKNAEALRAQWLAVHGLSEEDAKSGKFGKARGQVWHDDKGEIKVEYVVLDDLDHGVPIVPGQGQEMPFMLASNTHLPQVLVERWGLSSASKRI</sequence>
<proteinExistence type="predicted"/>
<organism evidence="3 4">
    <name type="scientific">Allorhizobium terrae</name>
    <dbReference type="NCBI Taxonomy" id="1848972"/>
    <lineage>
        <taxon>Bacteria</taxon>
        <taxon>Pseudomonadati</taxon>
        <taxon>Pseudomonadota</taxon>
        <taxon>Alphaproteobacteria</taxon>
        <taxon>Hyphomicrobiales</taxon>
        <taxon>Rhizobiaceae</taxon>
        <taxon>Rhizobium/Agrobacterium group</taxon>
        <taxon>Allorhizobium</taxon>
    </lineage>
</organism>
<dbReference type="Pfam" id="PF10503">
    <property type="entry name" value="Esterase_PHB"/>
    <property type="match status" value="1"/>
</dbReference>
<comment type="caution">
    <text evidence="3">The sequence shown here is derived from an EMBL/GenBank/DDBJ whole genome shotgun (WGS) entry which is preliminary data.</text>
</comment>
<dbReference type="InterPro" id="IPR050955">
    <property type="entry name" value="Plant_Biomass_Hydrol_Est"/>
</dbReference>
<dbReference type="InterPro" id="IPR029058">
    <property type="entry name" value="AB_hydrolase_fold"/>
</dbReference>
<dbReference type="PANTHER" id="PTHR43037">
    <property type="entry name" value="UNNAMED PRODUCT-RELATED"/>
    <property type="match status" value="1"/>
</dbReference>
<evidence type="ECO:0000256" key="1">
    <source>
        <dbReference type="ARBA" id="ARBA00022729"/>
    </source>
</evidence>